<accession>A0A926D6Q1</accession>
<dbReference type="AlphaFoldDB" id="A0A926D6Q1"/>
<protein>
    <recommendedName>
        <fullName evidence="7">UvrABC system protein C</fullName>
        <shortName evidence="7">Protein UvrC</shortName>
    </recommendedName>
    <alternativeName>
        <fullName evidence="7">Excinuclease ABC subunit C</fullName>
    </alternativeName>
</protein>
<dbReference type="GO" id="GO:0005737">
    <property type="term" value="C:cytoplasm"/>
    <property type="evidence" value="ECO:0007669"/>
    <property type="project" value="UniProtKB-SubCell"/>
</dbReference>
<dbReference type="CDD" id="cd10434">
    <property type="entry name" value="GIY-YIG_UvrC_Cho"/>
    <property type="match status" value="1"/>
</dbReference>
<dbReference type="Pfam" id="PF01541">
    <property type="entry name" value="GIY-YIG"/>
    <property type="match status" value="1"/>
</dbReference>
<comment type="subunit">
    <text evidence="7">Interacts with UvrB in an incision complex.</text>
</comment>
<proteinExistence type="inferred from homology"/>
<comment type="similarity">
    <text evidence="7">Belongs to the UvrC family.</text>
</comment>
<dbReference type="InterPro" id="IPR047296">
    <property type="entry name" value="GIY-YIG_UvrC_Cho"/>
</dbReference>
<dbReference type="InterPro" id="IPR050066">
    <property type="entry name" value="UvrABC_protein_C"/>
</dbReference>
<keyword evidence="5 7" id="KW-0234">DNA repair</keyword>
<feature type="domain" description="GIY-YIG" evidence="9">
    <location>
        <begin position="15"/>
        <end position="94"/>
    </location>
</feature>
<dbReference type="PANTHER" id="PTHR30562">
    <property type="entry name" value="UVRC/OXIDOREDUCTASE"/>
    <property type="match status" value="1"/>
</dbReference>
<dbReference type="Proteomes" id="UP000623172">
    <property type="component" value="Unassembled WGS sequence"/>
</dbReference>
<dbReference type="GO" id="GO:0009432">
    <property type="term" value="P:SOS response"/>
    <property type="evidence" value="ECO:0007669"/>
    <property type="project" value="UniProtKB-UniRule"/>
</dbReference>
<dbReference type="InterPro" id="IPR035901">
    <property type="entry name" value="GIY-YIG_endonuc_sf"/>
</dbReference>
<keyword evidence="12" id="KW-1185">Reference proteome</keyword>
<dbReference type="RefSeq" id="WP_283244860.1">
    <property type="nucleotide sequence ID" value="NZ_JACRSR010000001.1"/>
</dbReference>
<dbReference type="InterPro" id="IPR000305">
    <property type="entry name" value="GIY-YIG_endonuc"/>
</dbReference>
<dbReference type="GO" id="GO:0003677">
    <property type="term" value="F:DNA binding"/>
    <property type="evidence" value="ECO:0007669"/>
    <property type="project" value="UniProtKB-UniRule"/>
</dbReference>
<organism evidence="11 12">
    <name type="scientific">Gehongia tenuis</name>
    <dbReference type="NCBI Taxonomy" id="2763655"/>
    <lineage>
        <taxon>Bacteria</taxon>
        <taxon>Bacillati</taxon>
        <taxon>Bacillota</taxon>
        <taxon>Clostridia</taxon>
        <taxon>Christensenellales</taxon>
        <taxon>Christensenellaceae</taxon>
        <taxon>Gehongia</taxon>
    </lineage>
</organism>
<dbReference type="InterPro" id="IPR036876">
    <property type="entry name" value="UVR_dom_sf"/>
</dbReference>
<keyword evidence="6 7" id="KW-0742">SOS response</keyword>
<keyword evidence="2 7" id="KW-0227">DNA damage</keyword>
<evidence type="ECO:0000256" key="6">
    <source>
        <dbReference type="ARBA" id="ARBA00023236"/>
    </source>
</evidence>
<evidence type="ECO:0000256" key="2">
    <source>
        <dbReference type="ARBA" id="ARBA00022763"/>
    </source>
</evidence>
<dbReference type="Gene3D" id="3.40.1440.10">
    <property type="entry name" value="GIY-YIG endonuclease"/>
    <property type="match status" value="1"/>
</dbReference>
<sequence length="626" mass="71441">MPNERILEKLKHLPDHPGVYLMKDKDGTIIYVGKAVSLKNRVRQYFHANQGHTPKVLAMVEHIEDFETILVDSELEALILECNLIKRHRPHYNILLRDDKHYPYVRIDMNEDFPKVEITRRVKNDKAKYYGPYIAAHSVFEVMDALKKIFPVRTCNKDIARAIERRERPCLSYQIGGCMGPCTGNVSPEEYKAMMKKVANFLAGHPEEVLQELKVQMNEASESLNFERAAILRDKIQLVERVVQRQKAIFTSMVDEDVAALAQWGGQTMVEMFFIRGGKLIGTEQFHLDNASDSDNGEIMATFLGQFYADASVVPKKIYVNAELGESVRALEAWLTEKRGSMVEVIRPRRGEKLRLVKMAESNALEILQKNLTRQQMEEEKTYGAMAALKTALVMDKLPRRIECYDISNIQGTNSVASMVVFIEGKPAKKQYRRFRIKQVEGPNDFLSMYEVITRRFTRGIAEKRELVEAGRDPWEGKFSDLPDLVVIDGGKGQLGYARRAMEETGAADIFTVGLAKRFEEIILPDRDDPVILDKASPALKLMQRIRDEAHRFAITYHRSLRTKSGLMSVLDEVPGIGPKKRTLLMNHYGTLRAIQQATLEELCQVPGLGKPAAENVYHYFREGME</sequence>
<evidence type="ECO:0000313" key="11">
    <source>
        <dbReference type="EMBL" id="MBC8531375.1"/>
    </source>
</evidence>
<dbReference type="FunFam" id="3.40.1440.10:FF:000001">
    <property type="entry name" value="UvrABC system protein C"/>
    <property type="match status" value="1"/>
</dbReference>
<dbReference type="InterPro" id="IPR004791">
    <property type="entry name" value="UvrC"/>
</dbReference>
<feature type="domain" description="UVR" evidence="8">
    <location>
        <begin position="207"/>
        <end position="242"/>
    </location>
</feature>
<dbReference type="SUPFAM" id="SSF47781">
    <property type="entry name" value="RuvA domain 2-like"/>
    <property type="match status" value="1"/>
</dbReference>
<dbReference type="InterPro" id="IPR001943">
    <property type="entry name" value="UVR_dom"/>
</dbReference>
<dbReference type="Gene3D" id="4.10.860.10">
    <property type="entry name" value="UVR domain"/>
    <property type="match status" value="1"/>
</dbReference>
<evidence type="ECO:0000256" key="4">
    <source>
        <dbReference type="ARBA" id="ARBA00022881"/>
    </source>
</evidence>
<dbReference type="Pfam" id="PF02151">
    <property type="entry name" value="UVR"/>
    <property type="match status" value="1"/>
</dbReference>
<dbReference type="PANTHER" id="PTHR30562:SF1">
    <property type="entry name" value="UVRABC SYSTEM PROTEIN C"/>
    <property type="match status" value="1"/>
</dbReference>
<dbReference type="InterPro" id="IPR010994">
    <property type="entry name" value="RuvA_2-like"/>
</dbReference>
<dbReference type="GO" id="GO:0006289">
    <property type="term" value="P:nucleotide-excision repair"/>
    <property type="evidence" value="ECO:0007669"/>
    <property type="project" value="UniProtKB-UniRule"/>
</dbReference>
<evidence type="ECO:0000256" key="3">
    <source>
        <dbReference type="ARBA" id="ARBA00022769"/>
    </source>
</evidence>
<dbReference type="Pfam" id="PF14520">
    <property type="entry name" value="HHH_5"/>
    <property type="match status" value="1"/>
</dbReference>
<evidence type="ECO:0000256" key="5">
    <source>
        <dbReference type="ARBA" id="ARBA00023204"/>
    </source>
</evidence>
<evidence type="ECO:0000256" key="7">
    <source>
        <dbReference type="HAMAP-Rule" id="MF_00203"/>
    </source>
</evidence>
<dbReference type="NCBIfam" id="NF001824">
    <property type="entry name" value="PRK00558.1-5"/>
    <property type="match status" value="1"/>
</dbReference>
<dbReference type="InterPro" id="IPR003583">
    <property type="entry name" value="Hlx-hairpin-Hlx_DNA-bd_motif"/>
</dbReference>
<dbReference type="NCBIfam" id="TIGR00194">
    <property type="entry name" value="uvrC"/>
    <property type="match status" value="1"/>
</dbReference>
<evidence type="ECO:0000256" key="1">
    <source>
        <dbReference type="ARBA" id="ARBA00022490"/>
    </source>
</evidence>
<dbReference type="SUPFAM" id="SSF82771">
    <property type="entry name" value="GIY-YIG endonuclease"/>
    <property type="match status" value="1"/>
</dbReference>
<dbReference type="PROSITE" id="PS50165">
    <property type="entry name" value="UVRC"/>
    <property type="match status" value="1"/>
</dbReference>
<dbReference type="Gene3D" id="3.30.420.340">
    <property type="entry name" value="UvrC, RNAse H endonuclease domain"/>
    <property type="match status" value="1"/>
</dbReference>
<dbReference type="SMART" id="SM00278">
    <property type="entry name" value="HhH1"/>
    <property type="match status" value="2"/>
</dbReference>
<dbReference type="HAMAP" id="MF_00203">
    <property type="entry name" value="UvrC"/>
    <property type="match status" value="1"/>
</dbReference>
<keyword evidence="3 7" id="KW-0228">DNA excision</keyword>
<dbReference type="GO" id="GO:0009380">
    <property type="term" value="C:excinuclease repair complex"/>
    <property type="evidence" value="ECO:0007669"/>
    <property type="project" value="InterPro"/>
</dbReference>
<comment type="caution">
    <text evidence="11">The sequence shown here is derived from an EMBL/GenBank/DDBJ whole genome shotgun (WGS) entry which is preliminary data.</text>
</comment>
<dbReference type="PROSITE" id="PS50164">
    <property type="entry name" value="GIY_YIG"/>
    <property type="match status" value="1"/>
</dbReference>
<dbReference type="InterPro" id="IPR038476">
    <property type="entry name" value="UvrC_RNase_H_dom_sf"/>
</dbReference>
<gene>
    <name evidence="7 11" type="primary">uvrC</name>
    <name evidence="11" type="ORF">H8696_05875</name>
</gene>
<dbReference type="InterPro" id="IPR001162">
    <property type="entry name" value="UvrC_RNase_H_dom"/>
</dbReference>
<dbReference type="SUPFAM" id="SSF46600">
    <property type="entry name" value="C-terminal UvrC-binding domain of UvrB"/>
    <property type="match status" value="1"/>
</dbReference>
<keyword evidence="1 7" id="KW-0963">Cytoplasm</keyword>
<comment type="function">
    <text evidence="7">The UvrABC repair system catalyzes the recognition and processing of DNA lesions. UvrC both incises the 5' and 3' sides of the lesion. The N-terminal half is responsible for the 3' incision and the C-terminal half is responsible for the 5' incision.</text>
</comment>
<dbReference type="Pfam" id="PF22920">
    <property type="entry name" value="UvrC_RNaseH"/>
    <property type="match status" value="1"/>
</dbReference>
<dbReference type="PROSITE" id="PS50151">
    <property type="entry name" value="UVR"/>
    <property type="match status" value="1"/>
</dbReference>
<reference evidence="11" key="1">
    <citation type="submission" date="2020-08" db="EMBL/GenBank/DDBJ databases">
        <title>Genome public.</title>
        <authorList>
            <person name="Liu C."/>
            <person name="Sun Q."/>
        </authorList>
    </citation>
    <scope>NUCLEOTIDE SEQUENCE</scope>
    <source>
        <strain evidence="11">NSJ-53</strain>
    </source>
</reference>
<keyword evidence="4 7" id="KW-0267">Excision nuclease</keyword>
<dbReference type="SMART" id="SM00465">
    <property type="entry name" value="GIYc"/>
    <property type="match status" value="1"/>
</dbReference>
<dbReference type="EMBL" id="JACRSR010000001">
    <property type="protein sequence ID" value="MBC8531375.1"/>
    <property type="molecule type" value="Genomic_DNA"/>
</dbReference>
<evidence type="ECO:0000313" key="12">
    <source>
        <dbReference type="Proteomes" id="UP000623172"/>
    </source>
</evidence>
<evidence type="ECO:0000259" key="10">
    <source>
        <dbReference type="PROSITE" id="PS50165"/>
    </source>
</evidence>
<dbReference type="Pfam" id="PF08459">
    <property type="entry name" value="UvrC_RNaseH_dom"/>
    <property type="match status" value="1"/>
</dbReference>
<evidence type="ECO:0000259" key="9">
    <source>
        <dbReference type="PROSITE" id="PS50164"/>
    </source>
</evidence>
<evidence type="ECO:0000259" key="8">
    <source>
        <dbReference type="PROSITE" id="PS50151"/>
    </source>
</evidence>
<dbReference type="GO" id="GO:0009381">
    <property type="term" value="F:excinuclease ABC activity"/>
    <property type="evidence" value="ECO:0007669"/>
    <property type="project" value="UniProtKB-UniRule"/>
</dbReference>
<dbReference type="Gene3D" id="1.10.150.20">
    <property type="entry name" value="5' to 3' exonuclease, C-terminal subdomain"/>
    <property type="match status" value="1"/>
</dbReference>
<feature type="domain" description="UvrC family homology region profile" evidence="10">
    <location>
        <begin position="258"/>
        <end position="502"/>
    </location>
</feature>
<comment type="subcellular location">
    <subcellularLocation>
        <location evidence="7">Cytoplasm</location>
    </subcellularLocation>
</comment>
<name>A0A926D6Q1_9FIRM</name>